<comment type="caution">
    <text evidence="9">The sequence shown here is derived from an EMBL/GenBank/DDBJ whole genome shotgun (WGS) entry which is preliminary data.</text>
</comment>
<dbReference type="Proteomes" id="UP001558713">
    <property type="component" value="Unassembled WGS sequence"/>
</dbReference>
<evidence type="ECO:0000313" key="10">
    <source>
        <dbReference type="Proteomes" id="UP001558713"/>
    </source>
</evidence>
<dbReference type="NCBIfam" id="NF041874">
    <property type="entry name" value="EPS_EpsC"/>
    <property type="match status" value="1"/>
</dbReference>
<evidence type="ECO:0000256" key="2">
    <source>
        <dbReference type="ARBA" id="ARBA00007274"/>
    </source>
</evidence>
<evidence type="ECO:0000256" key="7">
    <source>
        <dbReference type="ARBA" id="ARBA00023315"/>
    </source>
</evidence>
<protein>
    <recommendedName>
        <fullName evidence="4">serine O-acetyltransferase</fullName>
        <ecNumber evidence="4">2.3.1.30</ecNumber>
    </recommendedName>
</protein>
<gene>
    <name evidence="9" type="ORF">V5N11_024169</name>
</gene>
<dbReference type="SMART" id="SM00971">
    <property type="entry name" value="SATase_N"/>
    <property type="match status" value="1"/>
</dbReference>
<evidence type="ECO:0000256" key="3">
    <source>
        <dbReference type="ARBA" id="ARBA00011553"/>
    </source>
</evidence>
<dbReference type="GO" id="GO:0008652">
    <property type="term" value="P:amino acid biosynthetic process"/>
    <property type="evidence" value="ECO:0007669"/>
    <property type="project" value="UniProtKB-KW"/>
</dbReference>
<reference evidence="9 10" key="1">
    <citation type="submission" date="2024-04" db="EMBL/GenBank/DDBJ databases">
        <title>Genome assembly C_amara_ONT_v2.</title>
        <authorList>
            <person name="Yant L."/>
            <person name="Moore C."/>
            <person name="Slenker M."/>
        </authorList>
    </citation>
    <scope>NUCLEOTIDE SEQUENCE [LARGE SCALE GENOMIC DNA]</scope>
    <source>
        <tissue evidence="9">Leaf</tissue>
    </source>
</reference>
<dbReference type="Gene3D" id="2.160.10.10">
    <property type="entry name" value="Hexapeptide repeat proteins"/>
    <property type="match status" value="1"/>
</dbReference>
<dbReference type="FunFam" id="1.10.3130.10:FF:000005">
    <property type="entry name" value="Serine acetyltransferase 4"/>
    <property type="match status" value="1"/>
</dbReference>
<dbReference type="Pfam" id="PF00132">
    <property type="entry name" value="Hexapep"/>
    <property type="match status" value="1"/>
</dbReference>
<keyword evidence="10" id="KW-1185">Reference proteome</keyword>
<dbReference type="GO" id="GO:0000103">
    <property type="term" value="P:sulfate assimilation"/>
    <property type="evidence" value="ECO:0007669"/>
    <property type="project" value="UniProtKB-ARBA"/>
</dbReference>
<dbReference type="CDD" id="cd03354">
    <property type="entry name" value="LbH_SAT"/>
    <property type="match status" value="1"/>
</dbReference>
<dbReference type="SUPFAM" id="SSF51161">
    <property type="entry name" value="Trimeric LpxA-like enzymes"/>
    <property type="match status" value="1"/>
</dbReference>
<dbReference type="GO" id="GO:0009001">
    <property type="term" value="F:serine O-acetyltransferase activity"/>
    <property type="evidence" value="ECO:0007669"/>
    <property type="project" value="UniProtKB-EC"/>
</dbReference>
<evidence type="ECO:0000256" key="4">
    <source>
        <dbReference type="ARBA" id="ARBA00013266"/>
    </source>
</evidence>
<dbReference type="PANTHER" id="PTHR42811">
    <property type="entry name" value="SERINE ACETYLTRANSFERASE"/>
    <property type="match status" value="1"/>
</dbReference>
<comment type="similarity">
    <text evidence="2">Belongs to the transferase hexapeptide repeat family.</text>
</comment>
<proteinExistence type="inferred from homology"/>
<organism evidence="9 10">
    <name type="scientific">Cardamine amara subsp. amara</name>
    <dbReference type="NCBI Taxonomy" id="228776"/>
    <lineage>
        <taxon>Eukaryota</taxon>
        <taxon>Viridiplantae</taxon>
        <taxon>Streptophyta</taxon>
        <taxon>Embryophyta</taxon>
        <taxon>Tracheophyta</taxon>
        <taxon>Spermatophyta</taxon>
        <taxon>Magnoliopsida</taxon>
        <taxon>eudicotyledons</taxon>
        <taxon>Gunneridae</taxon>
        <taxon>Pentapetalae</taxon>
        <taxon>rosids</taxon>
        <taxon>malvids</taxon>
        <taxon>Brassicales</taxon>
        <taxon>Brassicaceae</taxon>
        <taxon>Cardamineae</taxon>
        <taxon>Cardamine</taxon>
    </lineage>
</organism>
<dbReference type="InterPro" id="IPR010493">
    <property type="entry name" value="Ser_AcTrfase_N"/>
</dbReference>
<evidence type="ECO:0000256" key="6">
    <source>
        <dbReference type="ARBA" id="ARBA00022679"/>
    </source>
</evidence>
<evidence type="ECO:0000259" key="8">
    <source>
        <dbReference type="SMART" id="SM00971"/>
    </source>
</evidence>
<dbReference type="AlphaFoldDB" id="A0ABD1B9K5"/>
<feature type="domain" description="Serine acetyltransferase N-terminal" evidence="8">
    <location>
        <begin position="77"/>
        <end position="181"/>
    </location>
</feature>
<name>A0ABD1B9K5_CARAN</name>
<dbReference type="InterPro" id="IPR001451">
    <property type="entry name" value="Hexapep"/>
</dbReference>
<dbReference type="EC" id="2.3.1.30" evidence="4"/>
<dbReference type="Pfam" id="PF06426">
    <property type="entry name" value="SATase_N"/>
    <property type="match status" value="1"/>
</dbReference>
<keyword evidence="7" id="KW-0012">Acyltransferase</keyword>
<evidence type="ECO:0000256" key="5">
    <source>
        <dbReference type="ARBA" id="ARBA00022605"/>
    </source>
</evidence>
<comment type="pathway">
    <text evidence="1">Amino-acid biosynthesis; L-cysteine biosynthesis; L-cysteine from L-serine: step 1/2.</text>
</comment>
<dbReference type="PROSITE" id="PS00101">
    <property type="entry name" value="HEXAPEP_TRANSFERASES"/>
    <property type="match status" value="1"/>
</dbReference>
<comment type="subunit">
    <text evidence="3">Homomultimer.</text>
</comment>
<accession>A0ABD1B9K5</accession>
<sequence length="360" mass="38860">MACLNGEKCDFSSLSSSLPVIDSRRLLSGDDGETVKIIGDECPFERVLPVPVYARGTLNPVFDPVLLDSTNSGYDPIWDSIREEAKLEAEKEPVLSSFLYTSILSHDCLEQALSFVLANRLQNPTLLATQLMDIFFNVLIHDRGIQSSIRLDVQAFKDKDPACLSYSSAILHLKGYLALQAYRVSHKLWKQGRQLLALALQSRVSEVFGIDIHPAARIGKGILLDHGTGVVIGETAVIGDRVSILHGVTLGGTGKEAGDRHPNIGDDALLGACVTILGNIKIGAGAMVAAGSLVLKDVPWHSMVAGNPAKLIGFVDEQDPSLTMEHDAAREFFGNVIVAYRETITNGSSVSGVTEKEERI</sequence>
<dbReference type="FunFam" id="2.160.10.10:FF:000002">
    <property type="entry name" value="Serine acetyltransferase"/>
    <property type="match status" value="1"/>
</dbReference>
<keyword evidence="5" id="KW-0028">Amino-acid biosynthesis</keyword>
<dbReference type="Gene3D" id="1.10.3130.10">
    <property type="entry name" value="serine acetyltransferase, domain 1"/>
    <property type="match status" value="1"/>
</dbReference>
<dbReference type="InterPro" id="IPR018357">
    <property type="entry name" value="Hexapep_transf_CS"/>
</dbReference>
<dbReference type="InterPro" id="IPR042122">
    <property type="entry name" value="Ser_AcTrfase_N_sf"/>
</dbReference>
<dbReference type="InterPro" id="IPR011004">
    <property type="entry name" value="Trimer_LpxA-like_sf"/>
</dbReference>
<evidence type="ECO:0000256" key="1">
    <source>
        <dbReference type="ARBA" id="ARBA00004876"/>
    </source>
</evidence>
<dbReference type="InterPro" id="IPR053376">
    <property type="entry name" value="Serine_acetyltransferase"/>
</dbReference>
<evidence type="ECO:0000313" key="9">
    <source>
        <dbReference type="EMBL" id="KAL1215615.1"/>
    </source>
</evidence>
<keyword evidence="6" id="KW-0808">Transferase</keyword>
<dbReference type="InterPro" id="IPR045304">
    <property type="entry name" value="LbH_SAT"/>
</dbReference>
<dbReference type="EMBL" id="JBANAX010000284">
    <property type="protein sequence ID" value="KAL1215615.1"/>
    <property type="molecule type" value="Genomic_DNA"/>
</dbReference>
<dbReference type="GO" id="GO:0005829">
    <property type="term" value="C:cytosol"/>
    <property type="evidence" value="ECO:0007669"/>
    <property type="project" value="UniProtKB-ARBA"/>
</dbReference>